<evidence type="ECO:0000256" key="5">
    <source>
        <dbReference type="NCBIfam" id="TIGR00205"/>
    </source>
</evidence>
<dbReference type="GO" id="GO:0003774">
    <property type="term" value="F:cytoskeletal motor activity"/>
    <property type="evidence" value="ECO:0007669"/>
    <property type="project" value="InterPro"/>
</dbReference>
<keyword evidence="7" id="KW-1185">Reference proteome</keyword>
<dbReference type="OrthoDB" id="8481852at2"/>
<dbReference type="NCBIfam" id="TIGR00205">
    <property type="entry name" value="fliE"/>
    <property type="match status" value="1"/>
</dbReference>
<proteinExistence type="inferred from homology"/>
<evidence type="ECO:0000313" key="7">
    <source>
        <dbReference type="Proteomes" id="UP000325797"/>
    </source>
</evidence>
<dbReference type="GO" id="GO:0005198">
    <property type="term" value="F:structural molecule activity"/>
    <property type="evidence" value="ECO:0007669"/>
    <property type="project" value="UniProtKB-UniRule"/>
</dbReference>
<dbReference type="EMBL" id="CP042582">
    <property type="protein sequence ID" value="QEX23504.1"/>
    <property type="molecule type" value="Genomic_DNA"/>
</dbReference>
<organism evidence="6 7">
    <name type="scientific">Hypericibacter adhaerens</name>
    <dbReference type="NCBI Taxonomy" id="2602016"/>
    <lineage>
        <taxon>Bacteria</taxon>
        <taxon>Pseudomonadati</taxon>
        <taxon>Pseudomonadota</taxon>
        <taxon>Alphaproteobacteria</taxon>
        <taxon>Rhodospirillales</taxon>
        <taxon>Dongiaceae</taxon>
        <taxon>Hypericibacter</taxon>
    </lineage>
</organism>
<dbReference type="AlphaFoldDB" id="A0A5J6N2F7"/>
<keyword evidence="3 4" id="KW-0975">Bacterial flagellum</keyword>
<name>A0A5J6N2F7_9PROT</name>
<dbReference type="GO" id="GO:0071973">
    <property type="term" value="P:bacterial-type flagellum-dependent cell motility"/>
    <property type="evidence" value="ECO:0007669"/>
    <property type="project" value="InterPro"/>
</dbReference>
<dbReference type="PANTHER" id="PTHR34653:SF1">
    <property type="entry name" value="FLAGELLAR HOOK-BASAL BODY COMPLEX PROTEIN FLIE"/>
    <property type="match status" value="1"/>
</dbReference>
<dbReference type="RefSeq" id="WP_151118876.1">
    <property type="nucleotide sequence ID" value="NZ_CP042582.1"/>
</dbReference>
<evidence type="ECO:0000256" key="3">
    <source>
        <dbReference type="ARBA" id="ARBA00023143"/>
    </source>
</evidence>
<accession>A0A5J6N2F7</accession>
<gene>
    <name evidence="4 6" type="primary">fliE</name>
    <name evidence="6" type="ORF">FRZ61_34420</name>
</gene>
<comment type="similarity">
    <text evidence="2 4">Belongs to the FliE family.</text>
</comment>
<comment type="subcellular location">
    <subcellularLocation>
        <location evidence="1 4">Bacterial flagellum basal body</location>
    </subcellularLocation>
</comment>
<reference evidence="6 7" key="1">
    <citation type="submission" date="2019-08" db="EMBL/GenBank/DDBJ databases">
        <title>Hyperibacter terrae gen. nov., sp. nov. and Hyperibacter viscosus sp. nov., two new members in the family Rhodospirillaceae isolated from the rhizosphere of Hypericum perforatum.</title>
        <authorList>
            <person name="Noviana Z."/>
        </authorList>
    </citation>
    <scope>NUCLEOTIDE SEQUENCE [LARGE SCALE GENOMIC DNA]</scope>
    <source>
        <strain evidence="6 7">R5959</strain>
    </source>
</reference>
<dbReference type="KEGG" id="hadh:FRZ61_34420"/>
<dbReference type="Proteomes" id="UP000325797">
    <property type="component" value="Chromosome"/>
</dbReference>
<dbReference type="Pfam" id="PF02049">
    <property type="entry name" value="FliE"/>
    <property type="match status" value="1"/>
</dbReference>
<dbReference type="HAMAP" id="MF_00724">
    <property type="entry name" value="FliE"/>
    <property type="match status" value="1"/>
</dbReference>
<keyword evidence="6" id="KW-0969">Cilium</keyword>
<evidence type="ECO:0000256" key="1">
    <source>
        <dbReference type="ARBA" id="ARBA00004117"/>
    </source>
</evidence>
<evidence type="ECO:0000256" key="4">
    <source>
        <dbReference type="HAMAP-Rule" id="MF_00724"/>
    </source>
</evidence>
<evidence type="ECO:0000313" key="6">
    <source>
        <dbReference type="EMBL" id="QEX23504.1"/>
    </source>
</evidence>
<dbReference type="InterPro" id="IPR001624">
    <property type="entry name" value="FliE"/>
</dbReference>
<protein>
    <recommendedName>
        <fullName evidence="4 5">Flagellar hook-basal body complex protein FliE</fullName>
    </recommendedName>
</protein>
<dbReference type="PANTHER" id="PTHR34653">
    <property type="match status" value="1"/>
</dbReference>
<dbReference type="PRINTS" id="PR01006">
    <property type="entry name" value="FLGHOOKFLIE"/>
</dbReference>
<keyword evidence="6" id="KW-0282">Flagellum</keyword>
<evidence type="ECO:0000256" key="2">
    <source>
        <dbReference type="ARBA" id="ARBA00009272"/>
    </source>
</evidence>
<dbReference type="GO" id="GO:0009425">
    <property type="term" value="C:bacterial-type flagellum basal body"/>
    <property type="evidence" value="ECO:0007669"/>
    <property type="project" value="UniProtKB-SubCell"/>
</dbReference>
<sequence>MRSDFAAAAKFYEQVAQSSAKPLGTGMEPRPTEGPSFSDFLKQAGTETVNSLRQGESQTIQGLAGKAELSDIIAAVSQAEVSLQTVVAVRDKVIAAYQDVMRMSI</sequence>
<keyword evidence="6" id="KW-0966">Cell projection</keyword>